<keyword evidence="1" id="KW-0677">Repeat</keyword>
<accession>A0A1F8A8H7</accession>
<dbReference type="Pfam" id="PF00023">
    <property type="entry name" value="Ank"/>
    <property type="match status" value="1"/>
</dbReference>
<dbReference type="InterPro" id="IPR031359">
    <property type="entry name" value="NACHT_N"/>
</dbReference>
<feature type="domain" description="NWD NACHT-NTPase N-terminal" evidence="3">
    <location>
        <begin position="82"/>
        <end position="222"/>
    </location>
</feature>
<dbReference type="Pfam" id="PF23397">
    <property type="entry name" value="DUF7104"/>
    <property type="match status" value="2"/>
</dbReference>
<evidence type="ECO:0000313" key="6">
    <source>
        <dbReference type="Proteomes" id="UP000179179"/>
    </source>
</evidence>
<reference evidence="5 6" key="1">
    <citation type="journal article" date="2016" name="Genome Biol. Evol.">
        <title>Draft genome sequence of an aflatoxigenic Aspergillus species, A. bombycis.</title>
        <authorList>
            <person name="Moore G.G."/>
            <person name="Mack B.M."/>
            <person name="Beltz S.B."/>
            <person name="Gilbert M.K."/>
        </authorList>
    </citation>
    <scope>NUCLEOTIDE SEQUENCE [LARGE SCALE GENOMIC DNA]</scope>
    <source>
        <strain evidence="6">NRRL 26010</strain>
    </source>
</reference>
<dbReference type="EMBL" id="LYCR01000019">
    <property type="protein sequence ID" value="OGM48001.1"/>
    <property type="molecule type" value="Genomic_DNA"/>
</dbReference>
<dbReference type="STRING" id="109264.A0A1F8A8H7"/>
<gene>
    <name evidence="5" type="ORF">ABOM_002743</name>
</gene>
<dbReference type="PANTHER" id="PTHR10039">
    <property type="entry name" value="AMELOGENIN"/>
    <property type="match status" value="1"/>
</dbReference>
<evidence type="ECO:0000259" key="3">
    <source>
        <dbReference type="Pfam" id="PF17100"/>
    </source>
</evidence>
<proteinExistence type="predicted"/>
<name>A0A1F8A8H7_9EURO</name>
<protein>
    <submittedName>
        <fullName evidence="5">Uncharacterized protein</fullName>
    </submittedName>
</protein>
<dbReference type="SUPFAM" id="SSF140860">
    <property type="entry name" value="Pseudo ankyrin repeat-like"/>
    <property type="match status" value="1"/>
</dbReference>
<dbReference type="Gene3D" id="1.25.40.20">
    <property type="entry name" value="Ankyrin repeat-containing domain"/>
    <property type="match status" value="1"/>
</dbReference>
<dbReference type="InterPro" id="IPR055530">
    <property type="entry name" value="DUF7104"/>
</dbReference>
<feature type="region of interest" description="Disordered" evidence="2">
    <location>
        <begin position="13"/>
        <end position="44"/>
    </location>
</feature>
<evidence type="ECO:0000256" key="2">
    <source>
        <dbReference type="SAM" id="MobiDB-lite"/>
    </source>
</evidence>
<dbReference type="InterPro" id="IPR036770">
    <property type="entry name" value="Ankyrin_rpt-contain_sf"/>
</dbReference>
<dbReference type="GeneID" id="34446133"/>
<keyword evidence="6" id="KW-1185">Reference proteome</keyword>
<dbReference type="OrthoDB" id="1577640at2759"/>
<evidence type="ECO:0000256" key="1">
    <source>
        <dbReference type="ARBA" id="ARBA00022737"/>
    </source>
</evidence>
<dbReference type="SMART" id="SM00248">
    <property type="entry name" value="ANK"/>
    <property type="match status" value="5"/>
</dbReference>
<dbReference type="Proteomes" id="UP000179179">
    <property type="component" value="Unassembled WGS sequence"/>
</dbReference>
<dbReference type="RefSeq" id="XP_022391718.1">
    <property type="nucleotide sequence ID" value="XM_022529873.1"/>
</dbReference>
<dbReference type="InterPro" id="IPR027417">
    <property type="entry name" value="P-loop_NTPase"/>
</dbReference>
<evidence type="ECO:0000259" key="4">
    <source>
        <dbReference type="Pfam" id="PF24883"/>
    </source>
</evidence>
<dbReference type="InterPro" id="IPR002110">
    <property type="entry name" value="Ankyrin_rpt"/>
</dbReference>
<dbReference type="Gene3D" id="3.40.50.300">
    <property type="entry name" value="P-loop containing nucleotide triphosphate hydrolases"/>
    <property type="match status" value="1"/>
</dbReference>
<dbReference type="Pfam" id="PF24883">
    <property type="entry name" value="NPHP3_N"/>
    <property type="match status" value="1"/>
</dbReference>
<dbReference type="PANTHER" id="PTHR10039:SF16">
    <property type="entry name" value="GPI INOSITOL-DEACYLASE"/>
    <property type="match status" value="1"/>
</dbReference>
<dbReference type="SUPFAM" id="SSF48403">
    <property type="entry name" value="Ankyrin repeat"/>
    <property type="match status" value="1"/>
</dbReference>
<dbReference type="SUPFAM" id="SSF52540">
    <property type="entry name" value="P-loop containing nucleoside triphosphate hydrolases"/>
    <property type="match status" value="1"/>
</dbReference>
<dbReference type="InterPro" id="IPR056884">
    <property type="entry name" value="NPHP3-like_N"/>
</dbReference>
<comment type="caution">
    <text evidence="5">The sequence shown here is derived from an EMBL/GenBank/DDBJ whole genome shotgun (WGS) entry which is preliminary data.</text>
</comment>
<feature type="domain" description="Nephrocystin 3-like N-terminal" evidence="4">
    <location>
        <begin position="331"/>
        <end position="498"/>
    </location>
</feature>
<sequence>MFKNLRERFCCGKPDTANDDEQPSHPVEVPHKASNQVQTTATPPKLKPKTAIVEKPVKRDLWKEAFESLPDDRKRYLIVKEGSSTVDVIDDVISTTEQKYKEWKEGGLRIRRQDGKDFNVRDSAEKILNYAFQAKDLIKTAVSFDPTGHASAAWSIVSLGLTMIQNDIQRRDAVFAASEYLADTLNYYTCIDMHHRDQNGDSDQNLENALLGVYSALLNYSAEVNKVREQNAVVRVGMSINAIADQPLEQLKANIKEKGQGADRWVHLSDRIHNRKQAEGILAKIDQSILVNKNIESKVLTAEEERILEWVSTADYSRIQKETQEFRSPDTNNWFLTSNQYHNWKASPGHILWLCGIVGCGKSVLCSTVIKDITSLCEEDSNKSFAYWYFQFSNEKTRSVENLVRSLIRQFSRKPLAQSVTRMWERHSGRGSQPDREELWDTLDDVLSKAPGELFLVLDALDECPERSGRSERKVLLSLLAGLNESHKNKLHILATSRPEQDIRATLERCPTVDLEAQLAEDVETFVHAEVSNGRLRDFKEDIKARVLDQLLRTQDRRFRWADLQLTRLADCATDLQIEDALKTIPKTLEETYREVLDRIEEKDVNIAREILLYLCLAPVPLNIRTIADAVSLRSPNLIVKICTTALVIVRTDGAIRLAHFSVKEFLVVSEDVDIDHRCRFSETQGHHNLALKTIDLLLSQHEMLTAEVAMSQSFLVYAAKHWGTHVAAAGDVLDIQGMIDRLFTEPNTYFNWLRIAEDPRSSRDNIWHKVPEECEQPMHRASSMGLAHTVGTLFDQGSDPLEPSKGYEWDNALTLAAKKGHLDIVEFLLGKVLAIDKQLVERVMSDIDHKNHGKAKLEAIVNILWDSSLLFDESKTPDKVIDERIIMKIMGNRYCALELMRLLLDRQHEACIPLSDNVLYEAIMRQSKEMIELLFEKCNEDIHISPSLFAKFDAIFSYRRFPKYGGVDVVLMNRMTELAVDDCSVACWARYASSKAMDLMLRARPDIRVVEETLIAAVSNPFRADMIRLLFDKREPGTHISEKMLLAAAAKHECPEILRFLLDNLDPAAPMTQRMILAAAEKALGDYGFRYFVEPGKVLVLEILMEELSPNTPLTEKVSEGLVMMSSAMVRLVLDRQQAGFVVSEKMLEIAAASRKDDPVELLQLLMANSGAEIPITEAILCAAAGNRFRGAVVMEYLFQMQEHSLPITENVLVTAARNSRALKIILNKFPDTRITDRVFVAACHQKDAMLMLLSRPCHGLPIKAILTEIVHGYSFTLGVLKLLVDRHLVDVDARAVETFASSSTHLEFLLSKKPDVLITQQALVRAATDPNSMRLLLKAEKNHDLVTEEVMMAAAQSKGSGVETMRSILHRVESAPLTANVLREAMCQGNKGAVELILAKRRDLDLKVIWEEIWHDVDMDMPSLRKKGYATAIVGELTDFELTQSILQDYPYDREQKDEMGFDAFDYLVRALCYCGAPIPPTEGVGVIVLERCHDKVAERFLHYCRGIPITDTLFQAVERNPKADKDALRSLLARKKGSA</sequence>
<evidence type="ECO:0000313" key="5">
    <source>
        <dbReference type="EMBL" id="OGM48001.1"/>
    </source>
</evidence>
<organism evidence="5 6">
    <name type="scientific">Aspergillus bombycis</name>
    <dbReference type="NCBI Taxonomy" id="109264"/>
    <lineage>
        <taxon>Eukaryota</taxon>
        <taxon>Fungi</taxon>
        <taxon>Dikarya</taxon>
        <taxon>Ascomycota</taxon>
        <taxon>Pezizomycotina</taxon>
        <taxon>Eurotiomycetes</taxon>
        <taxon>Eurotiomycetidae</taxon>
        <taxon>Eurotiales</taxon>
        <taxon>Aspergillaceae</taxon>
        <taxon>Aspergillus</taxon>
    </lineage>
</organism>
<dbReference type="Pfam" id="PF17100">
    <property type="entry name" value="NACHT_N"/>
    <property type="match status" value="1"/>
</dbReference>